<comment type="caution">
    <text evidence="1">The sequence shown here is derived from an EMBL/GenBank/DDBJ whole genome shotgun (WGS) entry which is preliminary data.</text>
</comment>
<organism evidence="1">
    <name type="scientific">bioreactor metagenome</name>
    <dbReference type="NCBI Taxonomy" id="1076179"/>
    <lineage>
        <taxon>unclassified sequences</taxon>
        <taxon>metagenomes</taxon>
        <taxon>ecological metagenomes</taxon>
    </lineage>
</organism>
<sequence length="152" mass="16293">MVGVHRVVGVEEVLPVVTQLAQAQGQLGKHIAVDVQFALLAHALHDRRIHAKVVVLDVRAAHRNGALELLVRQHVGVLHHVLDDTVAHPFAQLREAAQPAVGGGGCGGGHHGGDLLPHGRGACKTLLEKAREIDVEVGQQFFLDDTHYLLSL</sequence>
<accession>A0A645EST3</accession>
<name>A0A645EST3_9ZZZZ</name>
<dbReference type="AlphaFoldDB" id="A0A645EST3"/>
<evidence type="ECO:0000313" key="1">
    <source>
        <dbReference type="EMBL" id="MPN03564.1"/>
    </source>
</evidence>
<reference evidence="1" key="1">
    <citation type="submission" date="2019-08" db="EMBL/GenBank/DDBJ databases">
        <authorList>
            <person name="Kucharzyk K."/>
            <person name="Murdoch R.W."/>
            <person name="Higgins S."/>
            <person name="Loffler F."/>
        </authorList>
    </citation>
    <scope>NUCLEOTIDE SEQUENCE</scope>
</reference>
<gene>
    <name evidence="1" type="ORF">SDC9_150795</name>
</gene>
<proteinExistence type="predicted"/>
<dbReference type="EMBL" id="VSSQ01049488">
    <property type="protein sequence ID" value="MPN03564.1"/>
    <property type="molecule type" value="Genomic_DNA"/>
</dbReference>
<protein>
    <submittedName>
        <fullName evidence="1">Uncharacterized protein</fullName>
    </submittedName>
</protein>